<feature type="compositionally biased region" description="Basic and acidic residues" evidence="1">
    <location>
        <begin position="1"/>
        <end position="21"/>
    </location>
</feature>
<organism evidence="2 3">
    <name type="scientific">Linum trigynum</name>
    <dbReference type="NCBI Taxonomy" id="586398"/>
    <lineage>
        <taxon>Eukaryota</taxon>
        <taxon>Viridiplantae</taxon>
        <taxon>Streptophyta</taxon>
        <taxon>Embryophyta</taxon>
        <taxon>Tracheophyta</taxon>
        <taxon>Spermatophyta</taxon>
        <taxon>Magnoliopsida</taxon>
        <taxon>eudicotyledons</taxon>
        <taxon>Gunneridae</taxon>
        <taxon>Pentapetalae</taxon>
        <taxon>rosids</taxon>
        <taxon>fabids</taxon>
        <taxon>Malpighiales</taxon>
        <taxon>Linaceae</taxon>
        <taxon>Linum</taxon>
    </lineage>
</organism>
<reference evidence="2 3" key="1">
    <citation type="submission" date="2024-04" db="EMBL/GenBank/DDBJ databases">
        <authorList>
            <person name="Fracassetti M."/>
        </authorList>
    </citation>
    <scope>NUCLEOTIDE SEQUENCE [LARGE SCALE GENOMIC DNA]</scope>
</reference>
<dbReference type="AlphaFoldDB" id="A0AAV2CV35"/>
<keyword evidence="3" id="KW-1185">Reference proteome</keyword>
<evidence type="ECO:0000313" key="3">
    <source>
        <dbReference type="Proteomes" id="UP001497516"/>
    </source>
</evidence>
<gene>
    <name evidence="2" type="ORF">LTRI10_LOCUS7381</name>
</gene>
<accession>A0AAV2CV35</accession>
<proteinExistence type="predicted"/>
<protein>
    <submittedName>
        <fullName evidence="2">Uncharacterized protein</fullName>
    </submittedName>
</protein>
<sequence>MTSKEKREAESLKPLEGDKKHNPTMKLLNQHLQHKPGVYGQKVLQIEGEIHEREVGINRLNSQQKATENEVVGLEQEIDLSCVCGMEAFKALIEQHFDEKKVIKVEHNGQIVQIYYL</sequence>
<feature type="region of interest" description="Disordered" evidence="1">
    <location>
        <begin position="1"/>
        <end position="24"/>
    </location>
</feature>
<evidence type="ECO:0000313" key="2">
    <source>
        <dbReference type="EMBL" id="CAL1359916.1"/>
    </source>
</evidence>
<dbReference type="Proteomes" id="UP001497516">
    <property type="component" value="Chromosome 10"/>
</dbReference>
<name>A0AAV2CV35_9ROSI</name>
<dbReference type="EMBL" id="OZ034814">
    <property type="protein sequence ID" value="CAL1359916.1"/>
    <property type="molecule type" value="Genomic_DNA"/>
</dbReference>
<evidence type="ECO:0000256" key="1">
    <source>
        <dbReference type="SAM" id="MobiDB-lite"/>
    </source>
</evidence>